<organism evidence="16 17">
    <name type="scientific">Streptosporangium longisporum</name>
    <dbReference type="NCBI Taxonomy" id="46187"/>
    <lineage>
        <taxon>Bacteria</taxon>
        <taxon>Bacillati</taxon>
        <taxon>Actinomycetota</taxon>
        <taxon>Actinomycetes</taxon>
        <taxon>Streptosporangiales</taxon>
        <taxon>Streptosporangiaceae</taxon>
        <taxon>Streptosporangium</taxon>
    </lineage>
</organism>
<keyword evidence="8" id="KW-0418">Kinase</keyword>
<evidence type="ECO:0000256" key="9">
    <source>
        <dbReference type="ARBA" id="ARBA00022840"/>
    </source>
</evidence>
<dbReference type="PANTHER" id="PTHR44936">
    <property type="entry name" value="SENSOR PROTEIN CREC"/>
    <property type="match status" value="1"/>
</dbReference>
<evidence type="ECO:0000256" key="8">
    <source>
        <dbReference type="ARBA" id="ARBA00022777"/>
    </source>
</evidence>
<evidence type="ECO:0000256" key="7">
    <source>
        <dbReference type="ARBA" id="ARBA00022741"/>
    </source>
</evidence>
<feature type="compositionally biased region" description="Low complexity" evidence="12">
    <location>
        <begin position="949"/>
        <end position="958"/>
    </location>
</feature>
<evidence type="ECO:0000256" key="10">
    <source>
        <dbReference type="ARBA" id="ARBA00022989"/>
    </source>
</evidence>
<comment type="subcellular location">
    <subcellularLocation>
        <location evidence="2">Membrane</location>
    </subcellularLocation>
</comment>
<feature type="region of interest" description="Disordered" evidence="12">
    <location>
        <begin position="845"/>
        <end position="994"/>
    </location>
</feature>
<feature type="compositionally biased region" description="Low complexity" evidence="12">
    <location>
        <begin position="909"/>
        <end position="919"/>
    </location>
</feature>
<dbReference type="InterPro" id="IPR036890">
    <property type="entry name" value="HATPase_C_sf"/>
</dbReference>
<evidence type="ECO:0000256" key="2">
    <source>
        <dbReference type="ARBA" id="ARBA00004370"/>
    </source>
</evidence>
<dbReference type="SMART" id="SM00387">
    <property type="entry name" value="HATPase_c"/>
    <property type="match status" value="1"/>
</dbReference>
<reference evidence="16 17" key="1">
    <citation type="journal article" date="2019" name="Int. J. Syst. Evol. Microbiol.">
        <title>The Global Catalogue of Microorganisms (GCM) 10K type strain sequencing project: providing services to taxonomists for standard genome sequencing and annotation.</title>
        <authorList>
            <consortium name="The Broad Institute Genomics Platform"/>
            <consortium name="The Broad Institute Genome Sequencing Center for Infectious Disease"/>
            <person name="Wu L."/>
            <person name="Ma J."/>
        </authorList>
    </citation>
    <scope>NUCLEOTIDE SEQUENCE [LARGE SCALE GENOMIC DNA]</scope>
    <source>
        <strain evidence="16 17">JCM 3106</strain>
    </source>
</reference>
<comment type="catalytic activity">
    <reaction evidence="1">
        <text>ATP + protein L-histidine = ADP + protein N-phospho-L-histidine.</text>
        <dbReference type="EC" id="2.7.13.3"/>
    </reaction>
</comment>
<dbReference type="Gene3D" id="3.30.565.10">
    <property type="entry name" value="Histidine kinase-like ATPase, C-terminal domain"/>
    <property type="match status" value="1"/>
</dbReference>
<feature type="compositionally biased region" description="Gly residues" evidence="12">
    <location>
        <begin position="736"/>
        <end position="747"/>
    </location>
</feature>
<dbReference type="InterPro" id="IPR050980">
    <property type="entry name" value="2C_sensor_his_kinase"/>
</dbReference>
<keyword evidence="6 13" id="KW-0812">Transmembrane</keyword>
<evidence type="ECO:0000259" key="15">
    <source>
        <dbReference type="SMART" id="SM00387"/>
    </source>
</evidence>
<dbReference type="Pfam" id="PF02518">
    <property type="entry name" value="HATPase_c"/>
    <property type="match status" value="1"/>
</dbReference>
<keyword evidence="13" id="KW-0472">Membrane</keyword>
<evidence type="ECO:0000256" key="11">
    <source>
        <dbReference type="ARBA" id="ARBA00023012"/>
    </source>
</evidence>
<evidence type="ECO:0000313" key="17">
    <source>
        <dbReference type="Proteomes" id="UP001499930"/>
    </source>
</evidence>
<evidence type="ECO:0000256" key="1">
    <source>
        <dbReference type="ARBA" id="ARBA00000085"/>
    </source>
</evidence>
<dbReference type="Gene3D" id="6.10.340.10">
    <property type="match status" value="1"/>
</dbReference>
<dbReference type="Proteomes" id="UP001499930">
    <property type="component" value="Unassembled WGS sequence"/>
</dbReference>
<keyword evidence="9" id="KW-0067">ATP-binding</keyword>
<keyword evidence="4" id="KW-0597">Phosphoprotein</keyword>
<keyword evidence="7" id="KW-0547">Nucleotide-binding</keyword>
<feature type="region of interest" description="Disordered" evidence="12">
    <location>
        <begin position="661"/>
        <end position="826"/>
    </location>
</feature>
<gene>
    <name evidence="16" type="ORF">GCM10017559_07330</name>
</gene>
<dbReference type="EC" id="2.7.13.3" evidence="3"/>
<dbReference type="Pfam" id="PF08376">
    <property type="entry name" value="NIT"/>
    <property type="match status" value="1"/>
</dbReference>
<dbReference type="EMBL" id="BAAAWD010000004">
    <property type="protein sequence ID" value="GAA2989889.1"/>
    <property type="molecule type" value="Genomic_DNA"/>
</dbReference>
<evidence type="ECO:0000256" key="4">
    <source>
        <dbReference type="ARBA" id="ARBA00022553"/>
    </source>
</evidence>
<dbReference type="InterPro" id="IPR013587">
    <property type="entry name" value="Nitrate/nitrite_sensing"/>
</dbReference>
<feature type="region of interest" description="Disordered" evidence="12">
    <location>
        <begin position="1"/>
        <end position="21"/>
    </location>
</feature>
<feature type="compositionally biased region" description="Basic and acidic residues" evidence="12">
    <location>
        <begin position="845"/>
        <end position="854"/>
    </location>
</feature>
<dbReference type="SUPFAM" id="SSF55874">
    <property type="entry name" value="ATPase domain of HSP90 chaperone/DNA topoisomerase II/histidine kinase"/>
    <property type="match status" value="1"/>
</dbReference>
<feature type="domain" description="HAMP" evidence="14">
    <location>
        <begin position="358"/>
        <end position="427"/>
    </location>
</feature>
<dbReference type="RefSeq" id="WP_344888205.1">
    <property type="nucleotide sequence ID" value="NZ_BAAAWD010000004.1"/>
</dbReference>
<protein>
    <recommendedName>
        <fullName evidence="3">histidine kinase</fullName>
        <ecNumber evidence="3">2.7.13.3</ecNumber>
    </recommendedName>
</protein>
<evidence type="ECO:0000256" key="5">
    <source>
        <dbReference type="ARBA" id="ARBA00022679"/>
    </source>
</evidence>
<evidence type="ECO:0000313" key="16">
    <source>
        <dbReference type="EMBL" id="GAA2989889.1"/>
    </source>
</evidence>
<feature type="compositionally biased region" description="Basic and acidic residues" evidence="12">
    <location>
        <begin position="874"/>
        <end position="903"/>
    </location>
</feature>
<proteinExistence type="predicted"/>
<dbReference type="PANTHER" id="PTHR44936:SF9">
    <property type="entry name" value="SENSOR PROTEIN CREC"/>
    <property type="match status" value="1"/>
</dbReference>
<feature type="transmembrane region" description="Helical" evidence="13">
    <location>
        <begin position="335"/>
        <end position="357"/>
    </location>
</feature>
<feature type="compositionally biased region" description="Low complexity" evidence="12">
    <location>
        <begin position="770"/>
        <end position="780"/>
    </location>
</feature>
<evidence type="ECO:0000256" key="6">
    <source>
        <dbReference type="ARBA" id="ARBA00022692"/>
    </source>
</evidence>
<comment type="caution">
    <text evidence="16">The sequence shown here is derived from an EMBL/GenBank/DDBJ whole genome shotgun (WGS) entry which is preliminary data.</text>
</comment>
<dbReference type="InterPro" id="IPR003594">
    <property type="entry name" value="HATPase_dom"/>
</dbReference>
<accession>A0ABN3XRH1</accession>
<feature type="domain" description="Histidine kinase/HSP90-like ATPase" evidence="15">
    <location>
        <begin position="539"/>
        <end position="650"/>
    </location>
</feature>
<sequence length="994" mass="106462">MTTATSESLRPPASDGGGRPAARFGLRNWRVRSRLTALILVPTAVGVVLAGTRVVASVDGVAGYRRTAVAAEHSGTLRDLAQALGSERDKDAWASFQPSTASLKESADAQRAAVDALVAKVLPAVATMDDSYGTRVVEAAKNVTYQLKGLEELRRLPGTPRLERYSFMISPLLRLHEELTLVSDDEEIIGDTRALSALAYAKEEVSRQRARLLAGYYAPALVNAQEVEKFIASRSRMEEYKTDFSVEASPANARLLAAALVDERVYRAELTKARAIVLAGDPDHTGRLLSDFDEVRQWFSDNSTILERMRKVETEVAASVVLRARMLEETEQRNAIITSALILLLLLLVLGLTVVIARSMVTPLRRLRAEALEVAGFRLPEAVRHLRLSGEARTPEIAPISVGTTDEIGEVAKAFDEVHRQAIRLAAEESELRSNINAMFVNLSRRTQTLVERQISLIDGLEKTEENGGRLADLFRLDHLATRMRRNSENLLVLAGHEPARRRTRPAELIDVVRASLSEVEGYERVQVRVHRTISIAGSAVNDVVHLVAELVENAIQFSPRQGGITVSSSVIEGGGALLAVSDQGIGMSHDELFETNRRLADPPVVDVSVSRRMGLFVVGRLALRHGIRVQLRPQEGGGLVAMVLLPSEIVIQEVRPVRTPSWGAEPDASYDLPARTSAQPFPGHPSFEQDPYGRAPAGQVPSGLSSSGHPLFGYDASGHSPFGGDASGHPSFGGDASGGDASGGDPFGQASLPDVSSFGSVPLPAEHTPQGWAAPAGPASGPPLPKRQVNGGNGSAPAPSGGDLSPYDESAEAMPTSRLSPFENEQEEYLPIFASIESAWFRRAAEPGERTAGEDTPSAGTPEPEPDPGPVREVARADDGPNDHGSNDHGSNDDRSNDDRPDGWSTPADAGWRAARAASDPSLGGITAAGLPKRTPRANLVPGTAVAPSSPVPSLSPERVRSRLSSFQQGVRRGRAEVVETATGRPGEKEEDS</sequence>
<keyword evidence="10 13" id="KW-1133">Transmembrane helix</keyword>
<keyword evidence="11" id="KW-0902">Two-component regulatory system</keyword>
<keyword evidence="5" id="KW-0808">Transferase</keyword>
<evidence type="ECO:0000256" key="13">
    <source>
        <dbReference type="SAM" id="Phobius"/>
    </source>
</evidence>
<keyword evidence="17" id="KW-1185">Reference proteome</keyword>
<evidence type="ECO:0000259" key="14">
    <source>
        <dbReference type="SMART" id="SM00304"/>
    </source>
</evidence>
<evidence type="ECO:0000256" key="12">
    <source>
        <dbReference type="SAM" id="MobiDB-lite"/>
    </source>
</evidence>
<dbReference type="InterPro" id="IPR003660">
    <property type="entry name" value="HAMP_dom"/>
</dbReference>
<name>A0ABN3XRH1_9ACTN</name>
<feature type="transmembrane region" description="Helical" evidence="13">
    <location>
        <begin position="35"/>
        <end position="56"/>
    </location>
</feature>
<evidence type="ECO:0000256" key="3">
    <source>
        <dbReference type="ARBA" id="ARBA00012438"/>
    </source>
</evidence>
<dbReference type="SMART" id="SM00304">
    <property type="entry name" value="HAMP"/>
    <property type="match status" value="1"/>
</dbReference>